<accession>A0A9P4V0M9</accession>
<feature type="region of interest" description="Disordered" evidence="1">
    <location>
        <begin position="264"/>
        <end position="292"/>
    </location>
</feature>
<sequence length="292" mass="33404">MTPSVVTTPRPARRADTASALRQKHHSRSRHNRPRSASIQDLVEVSPRFAALLQQQCHLQSRSFKLAEDKAIADKIAAAEKRAVDAEKRAAEAEKRVMEAEKRATGAEKRATETEKRAMEAAKKLADVGVICTAYHVANGQEPEHMQLDDDNGIEAQSGQRDATTRPEARVVNRIVHQQQSNTSHPSQLGRDKPDKTNGQRSTWYHYEEVDLVHAREIENLCTKKIRTRFNNRHTTASIEQRLQQLKREGRINKAQPGVLKSKYRQDENNHNARRYWEPRRDHDDMEETAFA</sequence>
<feature type="compositionally biased region" description="Polar residues" evidence="1">
    <location>
        <begin position="176"/>
        <end position="187"/>
    </location>
</feature>
<gene>
    <name evidence="2" type="ORF">EJ04DRAFT_524319</name>
</gene>
<feature type="region of interest" description="Disordered" evidence="1">
    <location>
        <begin position="1"/>
        <end position="38"/>
    </location>
</feature>
<feature type="compositionally biased region" description="Basic and acidic residues" evidence="1">
    <location>
        <begin position="264"/>
        <end position="284"/>
    </location>
</feature>
<protein>
    <submittedName>
        <fullName evidence="2">Uncharacterized protein</fullName>
    </submittedName>
</protein>
<feature type="region of interest" description="Disordered" evidence="1">
    <location>
        <begin position="144"/>
        <end position="202"/>
    </location>
</feature>
<evidence type="ECO:0000313" key="3">
    <source>
        <dbReference type="Proteomes" id="UP000799444"/>
    </source>
</evidence>
<feature type="region of interest" description="Disordered" evidence="1">
    <location>
        <begin position="95"/>
        <end position="114"/>
    </location>
</feature>
<reference evidence="2" key="1">
    <citation type="journal article" date="2020" name="Stud. Mycol.">
        <title>101 Dothideomycetes genomes: a test case for predicting lifestyles and emergence of pathogens.</title>
        <authorList>
            <person name="Haridas S."/>
            <person name="Albert R."/>
            <person name="Binder M."/>
            <person name="Bloem J."/>
            <person name="Labutti K."/>
            <person name="Salamov A."/>
            <person name="Andreopoulos B."/>
            <person name="Baker S."/>
            <person name="Barry K."/>
            <person name="Bills G."/>
            <person name="Bluhm B."/>
            <person name="Cannon C."/>
            <person name="Castanera R."/>
            <person name="Culley D."/>
            <person name="Daum C."/>
            <person name="Ezra D."/>
            <person name="Gonzalez J."/>
            <person name="Henrissat B."/>
            <person name="Kuo A."/>
            <person name="Liang C."/>
            <person name="Lipzen A."/>
            <person name="Lutzoni F."/>
            <person name="Magnuson J."/>
            <person name="Mondo S."/>
            <person name="Nolan M."/>
            <person name="Ohm R."/>
            <person name="Pangilinan J."/>
            <person name="Park H.-J."/>
            <person name="Ramirez L."/>
            <person name="Alfaro M."/>
            <person name="Sun H."/>
            <person name="Tritt A."/>
            <person name="Yoshinaga Y."/>
            <person name="Zwiers L.-H."/>
            <person name="Turgeon B."/>
            <person name="Goodwin S."/>
            <person name="Spatafora J."/>
            <person name="Crous P."/>
            <person name="Grigoriev I."/>
        </authorList>
    </citation>
    <scope>NUCLEOTIDE SEQUENCE</scope>
    <source>
        <strain evidence="2">CBS 125425</strain>
    </source>
</reference>
<organism evidence="2 3">
    <name type="scientific">Polyplosphaeria fusca</name>
    <dbReference type="NCBI Taxonomy" id="682080"/>
    <lineage>
        <taxon>Eukaryota</taxon>
        <taxon>Fungi</taxon>
        <taxon>Dikarya</taxon>
        <taxon>Ascomycota</taxon>
        <taxon>Pezizomycotina</taxon>
        <taxon>Dothideomycetes</taxon>
        <taxon>Pleosporomycetidae</taxon>
        <taxon>Pleosporales</taxon>
        <taxon>Tetraplosphaeriaceae</taxon>
        <taxon>Polyplosphaeria</taxon>
    </lineage>
</organism>
<evidence type="ECO:0000256" key="1">
    <source>
        <dbReference type="SAM" id="MobiDB-lite"/>
    </source>
</evidence>
<name>A0A9P4V0M9_9PLEO</name>
<evidence type="ECO:0000313" key="2">
    <source>
        <dbReference type="EMBL" id="KAF2733664.1"/>
    </source>
</evidence>
<proteinExistence type="predicted"/>
<dbReference type="EMBL" id="ML996158">
    <property type="protein sequence ID" value="KAF2733664.1"/>
    <property type="molecule type" value="Genomic_DNA"/>
</dbReference>
<comment type="caution">
    <text evidence="2">The sequence shown here is derived from an EMBL/GenBank/DDBJ whole genome shotgun (WGS) entry which is preliminary data.</text>
</comment>
<dbReference type="Gene3D" id="1.20.5.340">
    <property type="match status" value="1"/>
</dbReference>
<feature type="compositionally biased region" description="Basic residues" evidence="1">
    <location>
        <begin position="22"/>
        <end position="34"/>
    </location>
</feature>
<keyword evidence="3" id="KW-1185">Reference proteome</keyword>
<dbReference type="Proteomes" id="UP000799444">
    <property type="component" value="Unassembled WGS sequence"/>
</dbReference>
<dbReference type="AlphaFoldDB" id="A0A9P4V0M9"/>